<organism evidence="1 2">
    <name type="scientific">Panagrolaimus sp. JU765</name>
    <dbReference type="NCBI Taxonomy" id="591449"/>
    <lineage>
        <taxon>Eukaryota</taxon>
        <taxon>Metazoa</taxon>
        <taxon>Ecdysozoa</taxon>
        <taxon>Nematoda</taxon>
        <taxon>Chromadorea</taxon>
        <taxon>Rhabditida</taxon>
        <taxon>Tylenchina</taxon>
        <taxon>Panagrolaimomorpha</taxon>
        <taxon>Panagrolaimoidea</taxon>
        <taxon>Panagrolaimidae</taxon>
        <taxon>Panagrolaimus</taxon>
    </lineage>
</organism>
<sequence length="222" mass="25563">MHFCGNGIYMAPFGDTAVEFHSDGTINQAGFILKVKTTACECGASELVIPCNGETIKRTFLDNNDQYFFCNAECKFTLRMADECLNETRFLYIRQNQFFFSDVFIHANNKKVFMFEKYLTLYDPSVNYSIEYTVVEPDDIIDVLVSYFSLFISGVFNLTRHIVNLDENNPYFFVDLTGIEPLNFFEINGDGKGLEIFVVTDCEFGLTNLDLYTINETNYIDR</sequence>
<protein>
    <submittedName>
        <fullName evidence="2">CUB domain-containing protein</fullName>
    </submittedName>
</protein>
<name>A0AC34RLL6_9BILA</name>
<proteinExistence type="predicted"/>
<evidence type="ECO:0000313" key="2">
    <source>
        <dbReference type="WBParaSite" id="JU765_v2.g8166.t1"/>
    </source>
</evidence>
<reference evidence="2" key="1">
    <citation type="submission" date="2022-11" db="UniProtKB">
        <authorList>
            <consortium name="WormBaseParasite"/>
        </authorList>
    </citation>
    <scope>IDENTIFICATION</scope>
</reference>
<dbReference type="WBParaSite" id="JU765_v2.g8166.t1">
    <property type="protein sequence ID" value="JU765_v2.g8166.t1"/>
    <property type="gene ID" value="JU765_v2.g8166"/>
</dbReference>
<accession>A0AC34RLL6</accession>
<evidence type="ECO:0000313" key="1">
    <source>
        <dbReference type="Proteomes" id="UP000887576"/>
    </source>
</evidence>
<dbReference type="Proteomes" id="UP000887576">
    <property type="component" value="Unplaced"/>
</dbReference>